<reference evidence="1" key="1">
    <citation type="submission" date="2015-07" db="EMBL/GenBank/DDBJ databases">
        <title>MeaNS - Measles Nucleotide Surveillance Program.</title>
        <authorList>
            <person name="Tran T."/>
            <person name="Druce J."/>
        </authorList>
    </citation>
    <scope>NUCLEOTIDE SEQUENCE</scope>
    <source>
        <strain evidence="1">UCB-OBI-ISO-001</strain>
        <tissue evidence="1">Gonad</tissue>
    </source>
</reference>
<organism evidence="1">
    <name type="scientific">Octopus bimaculoides</name>
    <name type="common">California two-spotted octopus</name>
    <dbReference type="NCBI Taxonomy" id="37653"/>
    <lineage>
        <taxon>Eukaryota</taxon>
        <taxon>Metazoa</taxon>
        <taxon>Spiralia</taxon>
        <taxon>Lophotrochozoa</taxon>
        <taxon>Mollusca</taxon>
        <taxon>Cephalopoda</taxon>
        <taxon>Coleoidea</taxon>
        <taxon>Octopodiformes</taxon>
        <taxon>Octopoda</taxon>
        <taxon>Incirrata</taxon>
        <taxon>Octopodidae</taxon>
        <taxon>Octopus</taxon>
    </lineage>
</organism>
<sequence length="90" mass="10664">MSSDRHTHTSIYLWNEISSKFLIYIQLSLRITKTVRLQWIRTQNLLASSLVSYQLRRVVPNCQTYNFQVVECYLYESDGSKSFFSMSTIQ</sequence>
<proteinExistence type="predicted"/>
<protein>
    <submittedName>
        <fullName evidence="1">Uncharacterized protein</fullName>
    </submittedName>
</protein>
<name>A0A0L8FSF6_OCTBM</name>
<dbReference type="AlphaFoldDB" id="A0A0L8FSF6"/>
<accession>A0A0L8FSF6</accession>
<evidence type="ECO:0000313" key="1">
    <source>
        <dbReference type="EMBL" id="KOF67582.1"/>
    </source>
</evidence>
<gene>
    <name evidence="1" type="ORF">OCBIM_22009273mg</name>
</gene>
<dbReference type="EMBL" id="KQ426944">
    <property type="protein sequence ID" value="KOF67582.1"/>
    <property type="molecule type" value="Genomic_DNA"/>
</dbReference>